<dbReference type="GO" id="GO:0000160">
    <property type="term" value="P:phosphorelay signal transduction system"/>
    <property type="evidence" value="ECO:0007669"/>
    <property type="project" value="InterPro"/>
</dbReference>
<dbReference type="RefSeq" id="WP_041340782.1">
    <property type="nucleotide sequence ID" value="NZ_CP007151.1"/>
</dbReference>
<keyword evidence="4" id="KW-1185">Reference proteome</keyword>
<dbReference type="KEGG" id="msx:AU14_11235"/>
<dbReference type="HOGENOM" id="CLU_000445_69_17_6"/>
<feature type="domain" description="Response regulatory" evidence="2">
    <location>
        <begin position="5"/>
        <end position="133"/>
    </location>
</feature>
<dbReference type="InterPro" id="IPR052893">
    <property type="entry name" value="TCS_response_regulator"/>
</dbReference>
<gene>
    <name evidence="3" type="ORF">AU14_11235</name>
</gene>
<dbReference type="STRING" id="1420916.AU14_11235"/>
<evidence type="ECO:0000313" key="4">
    <source>
        <dbReference type="Proteomes" id="UP000061489"/>
    </source>
</evidence>
<dbReference type="CDD" id="cd17557">
    <property type="entry name" value="REC_Rcp-like"/>
    <property type="match status" value="1"/>
</dbReference>
<dbReference type="PANTHER" id="PTHR44520:SF2">
    <property type="entry name" value="RESPONSE REGULATOR RCP1"/>
    <property type="match status" value="1"/>
</dbReference>
<proteinExistence type="predicted"/>
<dbReference type="OrthoDB" id="9793549at2"/>
<evidence type="ECO:0000256" key="1">
    <source>
        <dbReference type="PROSITE-ProRule" id="PRU00169"/>
    </source>
</evidence>
<dbReference type="AlphaFoldDB" id="W5YIT5"/>
<protein>
    <submittedName>
        <fullName evidence="3">Chemotaxis protein CheY</fullName>
    </submittedName>
</protein>
<feature type="modified residue" description="4-aspartylphosphate" evidence="1">
    <location>
        <position position="66"/>
    </location>
</feature>
<dbReference type="PROSITE" id="PS50110">
    <property type="entry name" value="RESPONSE_REGULATORY"/>
    <property type="match status" value="1"/>
</dbReference>
<keyword evidence="1" id="KW-0597">Phosphoprotein</keyword>
<reference evidence="3 4" key="1">
    <citation type="journal article" date="2014" name="Genome Announc.">
        <title>Draft Genome Sequences of Marinobacter similis A3d10T and Marinobacter salarius R9SW1T.</title>
        <authorList>
            <person name="Ivanova E.P."/>
            <person name="Ng H.J."/>
            <person name="Webb H.K."/>
            <person name="Feng G."/>
            <person name="Oshima K."/>
            <person name="Hattori M."/>
            <person name="Ohkuma M."/>
            <person name="Sergeev A.F."/>
            <person name="Mikhailov V.V."/>
            <person name="Crawford R.J."/>
            <person name="Sawabe T."/>
        </authorList>
    </citation>
    <scope>NUCLEOTIDE SEQUENCE [LARGE SCALE GENOMIC DNA]</scope>
    <source>
        <strain evidence="3 4">A3d10</strain>
    </source>
</reference>
<accession>W5YIT5</accession>
<evidence type="ECO:0000313" key="3">
    <source>
        <dbReference type="EMBL" id="AHI28980.1"/>
    </source>
</evidence>
<dbReference type="PANTHER" id="PTHR44520">
    <property type="entry name" value="RESPONSE REGULATOR RCP1-RELATED"/>
    <property type="match status" value="1"/>
</dbReference>
<dbReference type="InterPro" id="IPR011006">
    <property type="entry name" value="CheY-like_superfamily"/>
</dbReference>
<dbReference type="Gene3D" id="3.40.50.2300">
    <property type="match status" value="1"/>
</dbReference>
<dbReference type="Pfam" id="PF00072">
    <property type="entry name" value="Response_reg"/>
    <property type="match status" value="1"/>
</dbReference>
<dbReference type="SUPFAM" id="SSF52172">
    <property type="entry name" value="CheY-like"/>
    <property type="match status" value="1"/>
</dbReference>
<dbReference type="Proteomes" id="UP000061489">
    <property type="component" value="Chromosome"/>
</dbReference>
<evidence type="ECO:0000259" key="2">
    <source>
        <dbReference type="PROSITE" id="PS50110"/>
    </source>
</evidence>
<sequence length="145" mass="16353">MKIVPVLMADDDPVDQVLTKEAFEEAKALNPLSFVDDGVELMKYLRREPPYTDESRYPFPGLILLDLNMPKKDGRECLAEIRSDPGLRHLPVIVMTTSSREEEVFSSYDLGANSYITKPVDFEKLVAQVKALNAYWCSIVELPSG</sequence>
<dbReference type="EMBL" id="CP007151">
    <property type="protein sequence ID" value="AHI28980.1"/>
    <property type="molecule type" value="Genomic_DNA"/>
</dbReference>
<dbReference type="InterPro" id="IPR001789">
    <property type="entry name" value="Sig_transdc_resp-reg_receiver"/>
</dbReference>
<name>W5YIT5_9GAMM</name>
<dbReference type="SMART" id="SM00448">
    <property type="entry name" value="REC"/>
    <property type="match status" value="1"/>
</dbReference>
<organism evidence="3 4">
    <name type="scientific">Marinobacter similis</name>
    <dbReference type="NCBI Taxonomy" id="1420916"/>
    <lineage>
        <taxon>Bacteria</taxon>
        <taxon>Pseudomonadati</taxon>
        <taxon>Pseudomonadota</taxon>
        <taxon>Gammaproteobacteria</taxon>
        <taxon>Pseudomonadales</taxon>
        <taxon>Marinobacteraceae</taxon>
        <taxon>Marinobacter</taxon>
    </lineage>
</organism>